<dbReference type="InterPro" id="IPR027417">
    <property type="entry name" value="P-loop_NTPase"/>
</dbReference>
<evidence type="ECO:0000313" key="2">
    <source>
        <dbReference type="EMBL" id="SFA55142.1"/>
    </source>
</evidence>
<reference evidence="3" key="1">
    <citation type="submission" date="2016-10" db="EMBL/GenBank/DDBJ databases">
        <authorList>
            <person name="Varghese N."/>
            <person name="Submissions S."/>
        </authorList>
    </citation>
    <scope>NUCLEOTIDE SEQUENCE [LARGE SCALE GENOMIC DNA]</scope>
    <source>
        <strain evidence="3">DSM 18130</strain>
    </source>
</reference>
<accession>A0A1I0TTW4</accession>
<dbReference type="InterPro" id="IPR011646">
    <property type="entry name" value="KAP_P-loop"/>
</dbReference>
<dbReference type="AlphaFoldDB" id="A0A1I0TTW4"/>
<protein>
    <submittedName>
        <fullName evidence="2">KAP family P-loop domain-containing protein</fullName>
    </submittedName>
</protein>
<feature type="domain" description="KAP NTPase" evidence="1">
    <location>
        <begin position="22"/>
        <end position="183"/>
    </location>
</feature>
<keyword evidence="3" id="KW-1185">Reference proteome</keyword>
<dbReference type="RefSeq" id="WP_090985855.1">
    <property type="nucleotide sequence ID" value="NZ_FOJM01000014.1"/>
</dbReference>
<dbReference type="STRING" id="332999.SAMN04488511_11495"/>
<evidence type="ECO:0000313" key="3">
    <source>
        <dbReference type="Proteomes" id="UP000198836"/>
    </source>
</evidence>
<dbReference type="EMBL" id="FOJM01000014">
    <property type="protein sequence ID" value="SFA55142.1"/>
    <property type="molecule type" value="Genomic_DNA"/>
</dbReference>
<dbReference type="SUPFAM" id="SSF52540">
    <property type="entry name" value="P-loop containing nucleoside triphosphate hydrolases"/>
    <property type="match status" value="1"/>
</dbReference>
<gene>
    <name evidence="2" type="ORF">SAMN04488511_11495</name>
</gene>
<dbReference type="Proteomes" id="UP000198836">
    <property type="component" value="Unassembled WGS sequence"/>
</dbReference>
<dbReference type="OrthoDB" id="88903at2"/>
<organism evidence="2 3">
    <name type="scientific">Pedobacter suwonensis</name>
    <dbReference type="NCBI Taxonomy" id="332999"/>
    <lineage>
        <taxon>Bacteria</taxon>
        <taxon>Pseudomonadati</taxon>
        <taxon>Bacteroidota</taxon>
        <taxon>Sphingobacteriia</taxon>
        <taxon>Sphingobacteriales</taxon>
        <taxon>Sphingobacteriaceae</taxon>
        <taxon>Pedobacter</taxon>
    </lineage>
</organism>
<proteinExistence type="predicted"/>
<sequence length="628" mass="73328">MKEKIENPDITQDLIIDYLYKQTNYALMLTASWGAGKTYFLKNRVFSKVLETGYKPIIVSLFGISSMEELKDKIFVSVYPLIENKYLKAGFPIVKLLMKAADITKLWGGELLSHLADGADEAKNELKTQRFNFLALEKLLICFDDLERIDAEMLKDNSVLGFINSLVEQSNTKVIIVANEGKLPPDLFGEIKEKTIGNTLHFRQTFSPTFANIIENLQNTTSHYKSFLQEHCKTIENLLKYENEKDVNYRTLNYLLSYYAPIFQFIKSELKNGEWKDYQEKLLYSTLRFSLMICVEFKKGRIEYHKKQGLEKGIEYQINRMYDEIKKDRIVEYGEETINKYFPNEDYDYYESIFDYLTGGNIFNGTTFKKEVQTNYNMVDEKTPPAYKVFNQLAAANYKNLSDKDFISLNRQLLSYAKQGEFLLQDYLTVAYHVMRHENVLNLKPEKLAEDLIKGMKKSLPRQKYSPMIDKYLGLSAVTPNYLSLKKISDFIKSANKKLGETGEINKDKQLEDEFLNNYDSLHAKMLSEIDTAHYQVTLSGLRPSLFLKTFLKVENAKKNKIITLFTIIYHWNRGNDTEKDRRFLLDLKNLIEKYKEGKKFRNLSGELLLELDEQVNKKLESRISYSQ</sequence>
<dbReference type="Pfam" id="PF07693">
    <property type="entry name" value="KAP_NTPase"/>
    <property type="match status" value="1"/>
</dbReference>
<name>A0A1I0TTW4_9SPHI</name>
<evidence type="ECO:0000259" key="1">
    <source>
        <dbReference type="Pfam" id="PF07693"/>
    </source>
</evidence>